<feature type="domain" description="Disease resistance N-terminal" evidence="7">
    <location>
        <begin position="14"/>
        <end position="98"/>
    </location>
</feature>
<dbReference type="Gene3D" id="3.80.10.10">
    <property type="entry name" value="Ribonuclease Inhibitor"/>
    <property type="match status" value="2"/>
</dbReference>
<reference evidence="10" key="1">
    <citation type="submission" date="2023-10" db="EMBL/GenBank/DDBJ databases">
        <authorList>
            <person name="Domelevo Entfellner J.-B."/>
        </authorList>
    </citation>
    <scope>NUCLEOTIDE SEQUENCE</scope>
</reference>
<dbReference type="FunFam" id="1.10.10.10:FF:000322">
    <property type="entry name" value="Probable disease resistance protein At1g63360"/>
    <property type="match status" value="1"/>
</dbReference>
<keyword evidence="5" id="KW-0067">ATP-binding</keyword>
<dbReference type="PANTHER" id="PTHR36766:SF40">
    <property type="entry name" value="DISEASE RESISTANCE PROTEIN RGA3"/>
    <property type="match status" value="1"/>
</dbReference>
<dbReference type="InterPro" id="IPR036388">
    <property type="entry name" value="WH-like_DNA-bd_sf"/>
</dbReference>
<protein>
    <recommendedName>
        <fullName evidence="12">Disease resistance RPP13-like protein 1</fullName>
    </recommendedName>
</protein>
<dbReference type="Pfam" id="PF00931">
    <property type="entry name" value="NB-ARC"/>
    <property type="match status" value="1"/>
</dbReference>
<evidence type="ECO:0000256" key="3">
    <source>
        <dbReference type="ARBA" id="ARBA00022741"/>
    </source>
</evidence>
<dbReference type="GO" id="GO:0043531">
    <property type="term" value="F:ADP binding"/>
    <property type="evidence" value="ECO:0007669"/>
    <property type="project" value="InterPro"/>
</dbReference>
<evidence type="ECO:0000256" key="4">
    <source>
        <dbReference type="ARBA" id="ARBA00022821"/>
    </source>
</evidence>
<keyword evidence="2" id="KW-0677">Repeat</keyword>
<dbReference type="PANTHER" id="PTHR36766">
    <property type="entry name" value="PLANT BROAD-SPECTRUM MILDEW RESISTANCE PROTEIN RPW8"/>
    <property type="match status" value="1"/>
</dbReference>
<dbReference type="EMBL" id="OY731408">
    <property type="protein sequence ID" value="CAJ1977959.1"/>
    <property type="molecule type" value="Genomic_DNA"/>
</dbReference>
<dbReference type="Pfam" id="PF23559">
    <property type="entry name" value="WHD_DRP"/>
    <property type="match status" value="1"/>
</dbReference>
<dbReference type="Gene3D" id="1.20.5.4130">
    <property type="match status" value="1"/>
</dbReference>
<dbReference type="Gramene" id="rna-AYBTSS11_LOCUS30130">
    <property type="protein sequence ID" value="CAJ1977959.1"/>
    <property type="gene ID" value="gene-AYBTSS11_LOCUS30130"/>
</dbReference>
<feature type="domain" description="NB-ARC" evidence="6">
    <location>
        <begin position="184"/>
        <end position="358"/>
    </location>
</feature>
<dbReference type="SUPFAM" id="SSF52058">
    <property type="entry name" value="L domain-like"/>
    <property type="match status" value="2"/>
</dbReference>
<dbReference type="SMART" id="SM00369">
    <property type="entry name" value="LRR_TYP"/>
    <property type="match status" value="3"/>
</dbReference>
<dbReference type="InterPro" id="IPR056789">
    <property type="entry name" value="LRR_R13L1-DRL21"/>
</dbReference>
<evidence type="ECO:0000259" key="8">
    <source>
        <dbReference type="Pfam" id="PF23559"/>
    </source>
</evidence>
<dbReference type="GO" id="GO:0006952">
    <property type="term" value="P:defense response"/>
    <property type="evidence" value="ECO:0007669"/>
    <property type="project" value="UniProtKB-KW"/>
</dbReference>
<evidence type="ECO:0000313" key="10">
    <source>
        <dbReference type="EMBL" id="CAJ1977959.1"/>
    </source>
</evidence>
<dbReference type="Gene3D" id="1.10.10.10">
    <property type="entry name" value="Winged helix-like DNA-binding domain superfamily/Winged helix DNA-binding domain"/>
    <property type="match status" value="1"/>
</dbReference>
<dbReference type="InterPro" id="IPR032675">
    <property type="entry name" value="LRR_dom_sf"/>
</dbReference>
<keyword evidence="4" id="KW-0611">Plant defense</keyword>
<accession>A0AA87BA91</accession>
<dbReference type="Pfam" id="PF25019">
    <property type="entry name" value="LRR_R13L1-DRL21"/>
    <property type="match status" value="1"/>
</dbReference>
<evidence type="ECO:0000259" key="9">
    <source>
        <dbReference type="Pfam" id="PF25019"/>
    </source>
</evidence>
<evidence type="ECO:0000259" key="6">
    <source>
        <dbReference type="Pfam" id="PF00931"/>
    </source>
</evidence>
<evidence type="ECO:0008006" key="12">
    <source>
        <dbReference type="Google" id="ProtNLM"/>
    </source>
</evidence>
<proteinExistence type="predicted"/>
<dbReference type="InterPro" id="IPR002182">
    <property type="entry name" value="NB-ARC"/>
</dbReference>
<dbReference type="Gene3D" id="1.10.8.430">
    <property type="entry name" value="Helical domain of apoptotic protease-activating factors"/>
    <property type="match status" value="1"/>
</dbReference>
<evidence type="ECO:0000313" key="11">
    <source>
        <dbReference type="Proteomes" id="UP001189624"/>
    </source>
</evidence>
<dbReference type="PRINTS" id="PR00364">
    <property type="entry name" value="DISEASERSIST"/>
</dbReference>
<dbReference type="InterPro" id="IPR027417">
    <property type="entry name" value="P-loop_NTPase"/>
</dbReference>
<keyword evidence="3" id="KW-0547">Nucleotide-binding</keyword>
<dbReference type="FunFam" id="3.40.50.300:FF:001091">
    <property type="entry name" value="Probable disease resistance protein At1g61300"/>
    <property type="match status" value="1"/>
</dbReference>
<dbReference type="GO" id="GO:0005524">
    <property type="term" value="F:ATP binding"/>
    <property type="evidence" value="ECO:0007669"/>
    <property type="project" value="UniProtKB-KW"/>
</dbReference>
<keyword evidence="1" id="KW-0433">Leucine-rich repeat</keyword>
<name>A0AA87BA91_9FABA</name>
<sequence length="1207" mass="137149">MPVIETLGGALFGAVLQVLFDRLDSHHVLDYFHRRKLNEKLLKKLKVKLLSINAVIDDAELKQFSNSYVKAWLDEVKDAVFDAEDLLDEIDYEFCKFKLKAESHTSDKKVWNFFNASPKSFFDKNIESRMEEVLEQLEFLSRQKGDLGLKYASGVGVGSESGSKVTQKLPSTSLVLESVIYGRDDEKEMILNWLCSHTETHNQLSILSIVGMGGMGKTTLAQHVYNDPRIEEAKFDLKAWVCVSDEYNVFKVTREILEAVHNSIDDSRNLEMVQGRLKEKLTGRKFLLVLDDVWNEDRDQWKSLQTPLKYGAKGSKILVTTRSSKVATTVLSNKVHELKQLQEDHSWQLFAKHAFQDNNHRLNVEVESIGKKIVEKCKGLPLALETIGCLLHTKSSVSEWDSVLISKIWDLPKEDSKIVPALLLSYYHLPSHLKRCFAYCALFPKDQEFDKESLILLWMAENFLQCSQQSRSPEVVGELYFDDLLSRSFFQQSVKDNKTFFIMHDLLNDLAKYVCGNICFRFGVDEDKRIPVRTRHLSLVTNEDQYSDEFGSLYYAKRLRTFMPTSRRISIDNYWDCKMVMDELFSKFKFLRVLSLSCCRSLKEVPGLVGDLKHLRSLDLSSTLIQKLPDSTCSLYNLQILKLNSCFNLKELPSNLHKLTNLRRLELMKTNLRKMPVHLGKLNNLQVMMSSFMVGESSEFSIQQLGDLSLRGGITIEHLENILNPLDAMAADLKSKTNLVELTLKWNDSWNFADLMKESEVLENLQPSKYLEKLSIWNYGGTQFPSWLVNSSLSNVVSLSLENCKFCVCLPPLGLLPYLKDLTISGLDEIVSINAEFFGSRSSSFTSLETLKFSFMHGWENWECQAVTDAFPSLQHLSIKHCPKLKGKLPEKLVHLKNLLICDCQELEASAPAALEICELDLRDCGKLHFDHHLAALRRLTIIGGSRMKLSLDFLCTSDINIRMSSYDFLEALDINGGCDSLMTISLDFFPKLIRLCLTSCRNLRTISQGHTHNHLKDLQIIGCPQFQSFPGEGLSAPWLESFTIKRLHKLKSLPPHMPILLPSLTSLLIHDCPLMELLSNGGLPSNLENMNISNCSRLVASLKGKLGASTSLQTLSIQQVDVKSFPDEGFLPTSLTCLIIRDCPYLKKLDYKGLCNPSSLKKLTLFDCPNIQCLPEEGLPKSISTLRILGNCPLLKEPSQKKEDED</sequence>
<feature type="domain" description="Disease resistance protein winged helix" evidence="8">
    <location>
        <begin position="442"/>
        <end position="511"/>
    </location>
</feature>
<organism evidence="10 11">
    <name type="scientific">Sphenostylis stenocarpa</name>
    <dbReference type="NCBI Taxonomy" id="92480"/>
    <lineage>
        <taxon>Eukaryota</taxon>
        <taxon>Viridiplantae</taxon>
        <taxon>Streptophyta</taxon>
        <taxon>Embryophyta</taxon>
        <taxon>Tracheophyta</taxon>
        <taxon>Spermatophyta</taxon>
        <taxon>Magnoliopsida</taxon>
        <taxon>eudicotyledons</taxon>
        <taxon>Gunneridae</taxon>
        <taxon>Pentapetalae</taxon>
        <taxon>rosids</taxon>
        <taxon>fabids</taxon>
        <taxon>Fabales</taxon>
        <taxon>Fabaceae</taxon>
        <taxon>Papilionoideae</taxon>
        <taxon>50 kb inversion clade</taxon>
        <taxon>NPAAA clade</taxon>
        <taxon>indigoferoid/millettioid clade</taxon>
        <taxon>Phaseoleae</taxon>
        <taxon>Sphenostylis</taxon>
    </lineage>
</organism>
<dbReference type="InterPro" id="IPR041118">
    <property type="entry name" value="Rx_N"/>
</dbReference>
<keyword evidence="11" id="KW-1185">Reference proteome</keyword>
<dbReference type="Gene3D" id="3.40.50.300">
    <property type="entry name" value="P-loop containing nucleotide triphosphate hydrolases"/>
    <property type="match status" value="1"/>
</dbReference>
<dbReference type="FunFam" id="1.10.8.430:FF:000003">
    <property type="entry name" value="Probable disease resistance protein At5g66910"/>
    <property type="match status" value="1"/>
</dbReference>
<dbReference type="InterPro" id="IPR003591">
    <property type="entry name" value="Leu-rich_rpt_typical-subtyp"/>
</dbReference>
<dbReference type="Pfam" id="PF18052">
    <property type="entry name" value="Rx_N"/>
    <property type="match status" value="1"/>
</dbReference>
<evidence type="ECO:0000256" key="1">
    <source>
        <dbReference type="ARBA" id="ARBA00022614"/>
    </source>
</evidence>
<feature type="domain" description="R13L1/DRL21-like LRR repeat region" evidence="9">
    <location>
        <begin position="702"/>
        <end position="826"/>
    </location>
</feature>
<dbReference type="AlphaFoldDB" id="A0AA87BA91"/>
<dbReference type="SUPFAM" id="SSF52540">
    <property type="entry name" value="P-loop containing nucleoside triphosphate hydrolases"/>
    <property type="match status" value="1"/>
</dbReference>
<gene>
    <name evidence="10" type="ORF">AYBTSS11_LOCUS30130</name>
</gene>
<evidence type="ECO:0000256" key="5">
    <source>
        <dbReference type="ARBA" id="ARBA00022840"/>
    </source>
</evidence>
<evidence type="ECO:0000256" key="2">
    <source>
        <dbReference type="ARBA" id="ARBA00022737"/>
    </source>
</evidence>
<dbReference type="InterPro" id="IPR042197">
    <property type="entry name" value="Apaf_helical"/>
</dbReference>
<dbReference type="GO" id="GO:0051707">
    <property type="term" value="P:response to other organism"/>
    <property type="evidence" value="ECO:0007669"/>
    <property type="project" value="UniProtKB-ARBA"/>
</dbReference>
<evidence type="ECO:0000259" key="7">
    <source>
        <dbReference type="Pfam" id="PF18052"/>
    </source>
</evidence>
<dbReference type="Proteomes" id="UP001189624">
    <property type="component" value="Chromosome 11"/>
</dbReference>
<dbReference type="InterPro" id="IPR058922">
    <property type="entry name" value="WHD_DRP"/>
</dbReference>